<organism evidence="1 2">
    <name type="scientific">Pseudomonas frederiksbergensis</name>
    <dbReference type="NCBI Taxonomy" id="104087"/>
    <lineage>
        <taxon>Bacteria</taxon>
        <taxon>Pseudomonadati</taxon>
        <taxon>Pseudomonadota</taxon>
        <taxon>Gammaproteobacteria</taxon>
        <taxon>Pseudomonadales</taxon>
        <taxon>Pseudomonadaceae</taxon>
        <taxon>Pseudomonas</taxon>
    </lineage>
</organism>
<dbReference type="GeneID" id="55549271"/>
<evidence type="ECO:0000313" key="2">
    <source>
        <dbReference type="Proteomes" id="UP000182567"/>
    </source>
</evidence>
<protein>
    <recommendedName>
        <fullName evidence="3">Schlafen AlbA-2 domain-containing protein</fullName>
    </recommendedName>
</protein>
<dbReference type="RefSeq" id="WP_071552498.1">
    <property type="nucleotide sequence ID" value="NZ_CP017886.1"/>
</dbReference>
<evidence type="ECO:0000313" key="1">
    <source>
        <dbReference type="EMBL" id="APC16590.1"/>
    </source>
</evidence>
<evidence type="ECO:0008006" key="3">
    <source>
        <dbReference type="Google" id="ProtNLM"/>
    </source>
</evidence>
<accession>A0A1J0EKL8</accession>
<proteinExistence type="predicted"/>
<dbReference type="AlphaFoldDB" id="A0A1J0EKL8"/>
<reference evidence="2" key="1">
    <citation type="submission" date="2016-10" db="EMBL/GenBank/DDBJ databases">
        <title>Pseudomonas frederiksbergensis ERGS4:02 complete genome.</title>
        <authorList>
            <person name="Kumar R."/>
            <person name="Acharya V."/>
            <person name="Singh D."/>
        </authorList>
    </citation>
    <scope>NUCLEOTIDE SEQUENCE [LARGE SCALE GENOMIC DNA]</scope>
    <source>
        <strain evidence="2">ERGS4:02</strain>
    </source>
</reference>
<dbReference type="Proteomes" id="UP000182567">
    <property type="component" value="Chromosome"/>
</dbReference>
<dbReference type="EMBL" id="CP017886">
    <property type="protein sequence ID" value="APC16590.1"/>
    <property type="molecule type" value="Genomic_DNA"/>
</dbReference>
<name>A0A1J0EKL8_9PSED</name>
<gene>
    <name evidence="1" type="ORF">BLL42_12940</name>
</gene>
<sequence>MSEHQQREWKAVWRDEYLKWICGFANAKGDVLEIGRNDAGVPLPGLTLDDCPPAALQGFRTRSTRCWLRRFSAPATWSPGAGASSKSSVSAASTTFRRHCLTAVCRG</sequence>